<dbReference type="CDD" id="cd00593">
    <property type="entry name" value="RIBOc"/>
    <property type="match status" value="1"/>
</dbReference>
<feature type="region of interest" description="Disordered" evidence="1">
    <location>
        <begin position="184"/>
        <end position="210"/>
    </location>
</feature>
<dbReference type="Pfam" id="PF00636">
    <property type="entry name" value="Ribonuclease_3"/>
    <property type="match status" value="1"/>
</dbReference>
<dbReference type="SUPFAM" id="SSF69065">
    <property type="entry name" value="RNase III domain-like"/>
    <property type="match status" value="1"/>
</dbReference>
<dbReference type="Gene3D" id="1.10.1520.10">
    <property type="entry name" value="Ribonuclease III domain"/>
    <property type="match status" value="1"/>
</dbReference>
<dbReference type="PROSITE" id="PS51257">
    <property type="entry name" value="PROKAR_LIPOPROTEIN"/>
    <property type="match status" value="1"/>
</dbReference>
<dbReference type="InterPro" id="IPR000999">
    <property type="entry name" value="RNase_III_dom"/>
</dbReference>
<dbReference type="SMART" id="SM00535">
    <property type="entry name" value="RIBOc"/>
    <property type="match status" value="1"/>
</dbReference>
<proteinExistence type="predicted"/>
<evidence type="ECO:0000313" key="4">
    <source>
        <dbReference type="Proteomes" id="UP000076078"/>
    </source>
</evidence>
<dbReference type="OrthoDB" id="2392202at2759"/>
<comment type="caution">
    <text evidence="3">The sequence shown here is derived from an EMBL/GenBank/DDBJ whole genome shotgun (WGS) entry which is preliminary data.</text>
</comment>
<evidence type="ECO:0000313" key="3">
    <source>
        <dbReference type="EMBL" id="KYQ88839.1"/>
    </source>
</evidence>
<evidence type="ECO:0000256" key="1">
    <source>
        <dbReference type="SAM" id="MobiDB-lite"/>
    </source>
</evidence>
<gene>
    <name evidence="3" type="ORF">DLAC_10641</name>
</gene>
<dbReference type="GO" id="GO:0004525">
    <property type="term" value="F:ribonuclease III activity"/>
    <property type="evidence" value="ECO:0007669"/>
    <property type="project" value="InterPro"/>
</dbReference>
<organism evidence="3 4">
    <name type="scientific">Tieghemostelium lacteum</name>
    <name type="common">Slime mold</name>
    <name type="synonym">Dictyostelium lacteum</name>
    <dbReference type="NCBI Taxonomy" id="361077"/>
    <lineage>
        <taxon>Eukaryota</taxon>
        <taxon>Amoebozoa</taxon>
        <taxon>Evosea</taxon>
        <taxon>Eumycetozoa</taxon>
        <taxon>Dictyostelia</taxon>
        <taxon>Dictyosteliales</taxon>
        <taxon>Raperosteliaceae</taxon>
        <taxon>Tieghemostelium</taxon>
    </lineage>
</organism>
<dbReference type="AlphaFoldDB" id="A0A151Z4F0"/>
<feature type="domain" description="RNase III" evidence="2">
    <location>
        <begin position="1"/>
        <end position="126"/>
    </location>
</feature>
<dbReference type="Proteomes" id="UP000076078">
    <property type="component" value="Unassembled WGS sequence"/>
</dbReference>
<keyword evidence="4" id="KW-1185">Reference proteome</keyword>
<name>A0A151Z4F0_TIELA</name>
<reference evidence="3 4" key="1">
    <citation type="submission" date="2015-12" db="EMBL/GenBank/DDBJ databases">
        <title>Dictyostelia acquired genes for synthesis and detection of signals that induce cell-type specialization by lateral gene transfer from prokaryotes.</title>
        <authorList>
            <person name="Gloeckner G."/>
            <person name="Schaap P."/>
        </authorList>
    </citation>
    <scope>NUCLEOTIDE SEQUENCE [LARGE SCALE GENOMIC DNA]</scope>
    <source>
        <strain evidence="3 4">TK</strain>
    </source>
</reference>
<dbReference type="InParanoid" id="A0A151Z4F0"/>
<sequence>MNKHFTIHIHSSISNILQQQAIGSCFKPVSCNDQFEKLEFMGDSYLNNEITKNIFQTRSMFDPHYMTELRSFCTKNETLSYLYDLLNLEKFGNKKERQPYNDDKTFIKNKADIVEAMIGELCLSQNERCKETLKDIISLLDYIGNERFVKSKYHQSVTTQALPSKEIISYKLDPTSSSLLPKTLTITPVTPNKNNQKQIKATPQKQQQSPTHKLKALENLSKIIAISPKSEQTKTISETVSQKKVTFTTKVQLLLPSQMEEITLLSPFSVEYM</sequence>
<accession>A0A151Z4F0</accession>
<protein>
    <recommendedName>
        <fullName evidence="2">RNase III domain-containing protein</fullName>
    </recommendedName>
</protein>
<dbReference type="GO" id="GO:0006396">
    <property type="term" value="P:RNA processing"/>
    <property type="evidence" value="ECO:0007669"/>
    <property type="project" value="InterPro"/>
</dbReference>
<dbReference type="EMBL" id="LODT01000047">
    <property type="protein sequence ID" value="KYQ88839.1"/>
    <property type="molecule type" value="Genomic_DNA"/>
</dbReference>
<dbReference type="PROSITE" id="PS50142">
    <property type="entry name" value="RNASE_3_2"/>
    <property type="match status" value="1"/>
</dbReference>
<dbReference type="InterPro" id="IPR036389">
    <property type="entry name" value="RNase_III_sf"/>
</dbReference>
<evidence type="ECO:0000259" key="2">
    <source>
        <dbReference type="PROSITE" id="PS50142"/>
    </source>
</evidence>